<dbReference type="SUPFAM" id="SSF46785">
    <property type="entry name" value="Winged helix' DNA-binding domain"/>
    <property type="match status" value="1"/>
</dbReference>
<evidence type="ECO:0000313" key="7">
    <source>
        <dbReference type="Proteomes" id="UP001595872"/>
    </source>
</evidence>
<name>A0ABV9TSD6_9ACTN</name>
<dbReference type="SMART" id="SM00345">
    <property type="entry name" value="HTH_GNTR"/>
    <property type="match status" value="1"/>
</dbReference>
<dbReference type="Gene3D" id="1.10.10.10">
    <property type="entry name" value="Winged helix-like DNA-binding domain superfamily/Winged helix DNA-binding domain"/>
    <property type="match status" value="1"/>
</dbReference>
<evidence type="ECO:0000313" key="6">
    <source>
        <dbReference type="EMBL" id="MFC4906373.1"/>
    </source>
</evidence>
<dbReference type="Gene3D" id="1.20.120.530">
    <property type="entry name" value="GntR ligand-binding domain-like"/>
    <property type="match status" value="1"/>
</dbReference>
<organism evidence="6 7">
    <name type="scientific">Actinomadura gamaensis</name>
    <dbReference type="NCBI Taxonomy" id="1763541"/>
    <lineage>
        <taxon>Bacteria</taxon>
        <taxon>Bacillati</taxon>
        <taxon>Actinomycetota</taxon>
        <taxon>Actinomycetes</taxon>
        <taxon>Streptosporangiales</taxon>
        <taxon>Thermomonosporaceae</taxon>
        <taxon>Actinomadura</taxon>
    </lineage>
</organism>
<dbReference type="InterPro" id="IPR011711">
    <property type="entry name" value="GntR_C"/>
</dbReference>
<evidence type="ECO:0000259" key="5">
    <source>
        <dbReference type="PROSITE" id="PS50949"/>
    </source>
</evidence>
<keyword evidence="7" id="KW-1185">Reference proteome</keyword>
<dbReference type="SMART" id="SM00895">
    <property type="entry name" value="FCD"/>
    <property type="match status" value="1"/>
</dbReference>
<dbReference type="CDD" id="cd07377">
    <property type="entry name" value="WHTH_GntR"/>
    <property type="match status" value="1"/>
</dbReference>
<keyword evidence="2" id="KW-0238">DNA-binding</keyword>
<evidence type="ECO:0000256" key="4">
    <source>
        <dbReference type="SAM" id="MobiDB-lite"/>
    </source>
</evidence>
<dbReference type="RefSeq" id="WP_378252077.1">
    <property type="nucleotide sequence ID" value="NZ_JBHSIT010000001.1"/>
</dbReference>
<keyword evidence="3" id="KW-0804">Transcription</keyword>
<comment type="caution">
    <text evidence="6">The sequence shown here is derived from an EMBL/GenBank/DDBJ whole genome shotgun (WGS) entry which is preliminary data.</text>
</comment>
<gene>
    <name evidence="6" type="ORF">ACFPCY_03500</name>
</gene>
<dbReference type="InterPro" id="IPR036390">
    <property type="entry name" value="WH_DNA-bd_sf"/>
</dbReference>
<sequence length="272" mass="28924">MSGFSPVERTSVATAVFEQIAARILDGTLPAGDRLPPERALTEEFGVNRQALREALQRLDQLGLVEIRHGGATRVRDFRRTAGLDLLPRLFLGADGGIDAGVVRSVMEMRTAIGADAAALAAVRAPSGVRAGLRAVLQELESLVETHGNAQGNAQNDARGDTQGDDAGAAEPRNGDVAGLAAIDVRFWDLLVEGAGNVCYRLSLNVLRDAYRPVESLVDLLVLDERRDVPAHRELVAAVEDGDGERARARAAALLDQGRAAVLAHFTEEDPG</sequence>
<accession>A0ABV9TSD6</accession>
<dbReference type="Proteomes" id="UP001595872">
    <property type="component" value="Unassembled WGS sequence"/>
</dbReference>
<protein>
    <submittedName>
        <fullName evidence="6">FadR/GntR family transcriptional regulator</fullName>
    </submittedName>
</protein>
<feature type="region of interest" description="Disordered" evidence="4">
    <location>
        <begin position="147"/>
        <end position="173"/>
    </location>
</feature>
<keyword evidence="1" id="KW-0805">Transcription regulation</keyword>
<evidence type="ECO:0000256" key="3">
    <source>
        <dbReference type="ARBA" id="ARBA00023163"/>
    </source>
</evidence>
<dbReference type="PANTHER" id="PTHR43537">
    <property type="entry name" value="TRANSCRIPTIONAL REGULATOR, GNTR FAMILY"/>
    <property type="match status" value="1"/>
</dbReference>
<dbReference type="InterPro" id="IPR000524">
    <property type="entry name" value="Tscrpt_reg_HTH_GntR"/>
</dbReference>
<dbReference type="PROSITE" id="PS50949">
    <property type="entry name" value="HTH_GNTR"/>
    <property type="match status" value="1"/>
</dbReference>
<dbReference type="InterPro" id="IPR036388">
    <property type="entry name" value="WH-like_DNA-bd_sf"/>
</dbReference>
<feature type="domain" description="HTH gntR-type" evidence="5">
    <location>
        <begin position="10"/>
        <end position="78"/>
    </location>
</feature>
<dbReference type="SUPFAM" id="SSF48008">
    <property type="entry name" value="GntR ligand-binding domain-like"/>
    <property type="match status" value="1"/>
</dbReference>
<evidence type="ECO:0000256" key="2">
    <source>
        <dbReference type="ARBA" id="ARBA00023125"/>
    </source>
</evidence>
<proteinExistence type="predicted"/>
<dbReference type="Pfam" id="PF07729">
    <property type="entry name" value="FCD"/>
    <property type="match status" value="1"/>
</dbReference>
<dbReference type="Pfam" id="PF00392">
    <property type="entry name" value="GntR"/>
    <property type="match status" value="1"/>
</dbReference>
<dbReference type="InterPro" id="IPR008920">
    <property type="entry name" value="TF_FadR/GntR_C"/>
</dbReference>
<reference evidence="7" key="1">
    <citation type="journal article" date="2019" name="Int. J. Syst. Evol. Microbiol.">
        <title>The Global Catalogue of Microorganisms (GCM) 10K type strain sequencing project: providing services to taxonomists for standard genome sequencing and annotation.</title>
        <authorList>
            <consortium name="The Broad Institute Genomics Platform"/>
            <consortium name="The Broad Institute Genome Sequencing Center for Infectious Disease"/>
            <person name="Wu L."/>
            <person name="Ma J."/>
        </authorList>
    </citation>
    <scope>NUCLEOTIDE SEQUENCE [LARGE SCALE GENOMIC DNA]</scope>
    <source>
        <strain evidence="7">KLKA75</strain>
    </source>
</reference>
<dbReference type="PRINTS" id="PR00035">
    <property type="entry name" value="HTHGNTR"/>
</dbReference>
<evidence type="ECO:0000256" key="1">
    <source>
        <dbReference type="ARBA" id="ARBA00023015"/>
    </source>
</evidence>
<dbReference type="EMBL" id="JBHSIT010000001">
    <property type="protein sequence ID" value="MFC4906373.1"/>
    <property type="molecule type" value="Genomic_DNA"/>
</dbReference>
<dbReference type="PANTHER" id="PTHR43537:SF24">
    <property type="entry name" value="GLUCONATE OPERON TRANSCRIPTIONAL REPRESSOR"/>
    <property type="match status" value="1"/>
</dbReference>